<comment type="caution">
    <text evidence="2">The sequence shown here is derived from an EMBL/GenBank/DDBJ whole genome shotgun (WGS) entry which is preliminary data.</text>
</comment>
<evidence type="ECO:0000313" key="2">
    <source>
        <dbReference type="EMBL" id="MXN63328.1"/>
    </source>
</evidence>
<dbReference type="RefSeq" id="WP_160773590.1">
    <property type="nucleotide sequence ID" value="NZ_WUMV01000001.1"/>
</dbReference>
<dbReference type="Pfam" id="PF18551">
    <property type="entry name" value="TackOD1"/>
    <property type="match status" value="1"/>
</dbReference>
<name>A0A7X3S5L1_9HYPH</name>
<dbReference type="Proteomes" id="UP000433101">
    <property type="component" value="Unassembled WGS sequence"/>
</dbReference>
<evidence type="ECO:0000313" key="3">
    <source>
        <dbReference type="Proteomes" id="UP000433101"/>
    </source>
</evidence>
<sequence>MKGKAGGNNKPYAIVLTAFLADRLIERLLRKISNPLVPVISMEADEREWFDASGPDCFDAARAIIERLEDLPETVRLSGNTEDILLARMYSRERDLIADYDPRKPAMVGYRVLGGQLGDACETAHALFRRGFLNRTFFDRLHVCPQCRSSALNVREECCKCRSPQIGEETVVHHFPCGFEAVEGEFRQTADGLYCPKCSQLLRHIGLDYDKPGSAIVCKSCGAVDDSTAVGFVCMHCRSRHDAGRMPVQDWYSYQLTPAGLQALLGGGTDPRKPDVETDHFKVLLQQAIRHEAAFGTPFQVLKGVYDPAEDFRSHSLRLAEQSEHLVSDVLRSALRPVDTVAPCENGMLILLTHMSEADAQKVISEIDHRMAEVVLHDPGLRFHILSRSECEQIAGET</sequence>
<dbReference type="AlphaFoldDB" id="A0A7X3S5L1"/>
<evidence type="ECO:0000259" key="1">
    <source>
        <dbReference type="Pfam" id="PF18551"/>
    </source>
</evidence>
<proteinExistence type="predicted"/>
<reference evidence="2 3" key="1">
    <citation type="submission" date="2019-12" db="EMBL/GenBank/DDBJ databases">
        <authorList>
            <person name="Li M."/>
        </authorList>
    </citation>
    <scope>NUCLEOTIDE SEQUENCE [LARGE SCALE GENOMIC DNA]</scope>
    <source>
        <strain evidence="2 3">GBMRC 2046</strain>
    </source>
</reference>
<feature type="domain" description="Thaumarchaeal output" evidence="1">
    <location>
        <begin position="77"/>
        <end position="256"/>
    </location>
</feature>
<dbReference type="EMBL" id="WUMV01000001">
    <property type="protein sequence ID" value="MXN63328.1"/>
    <property type="molecule type" value="Genomic_DNA"/>
</dbReference>
<keyword evidence="3" id="KW-1185">Reference proteome</keyword>
<dbReference type="InterPro" id="IPR040572">
    <property type="entry name" value="TackOD1"/>
</dbReference>
<organism evidence="2 3">
    <name type="scientific">Stappia sediminis</name>
    <dbReference type="NCBI Taxonomy" id="2692190"/>
    <lineage>
        <taxon>Bacteria</taxon>
        <taxon>Pseudomonadati</taxon>
        <taxon>Pseudomonadota</taxon>
        <taxon>Alphaproteobacteria</taxon>
        <taxon>Hyphomicrobiales</taxon>
        <taxon>Stappiaceae</taxon>
        <taxon>Stappia</taxon>
    </lineage>
</organism>
<gene>
    <name evidence="2" type="ORF">GR183_00295</name>
</gene>
<protein>
    <recommendedName>
        <fullName evidence="1">Thaumarchaeal output domain-containing protein</fullName>
    </recommendedName>
</protein>
<accession>A0A7X3S5L1</accession>